<feature type="transmembrane region" description="Helical" evidence="3">
    <location>
        <begin position="40"/>
        <end position="63"/>
    </location>
</feature>
<dbReference type="PROSITE" id="PS50202">
    <property type="entry name" value="MSP"/>
    <property type="match status" value="1"/>
</dbReference>
<feature type="domain" description="MSP" evidence="4">
    <location>
        <begin position="22"/>
        <end position="138"/>
    </location>
</feature>
<dbReference type="PANTHER" id="PTHR22947">
    <property type="entry name" value="MAJOR SPERM PROTEIN"/>
    <property type="match status" value="1"/>
</dbReference>
<dbReference type="SUPFAM" id="SSF49354">
    <property type="entry name" value="PapD-like"/>
    <property type="match status" value="1"/>
</dbReference>
<evidence type="ECO:0000256" key="1">
    <source>
        <dbReference type="RuleBase" id="RU003425"/>
    </source>
</evidence>
<proteinExistence type="evidence at transcript level"/>
<keyword evidence="3" id="KW-0812">Transmembrane</keyword>
<dbReference type="AlphaFoldDB" id="F1L399"/>
<keyword evidence="1" id="KW-0963">Cytoplasm</keyword>
<dbReference type="InterPro" id="IPR013783">
    <property type="entry name" value="Ig-like_fold"/>
</dbReference>
<feature type="region of interest" description="Disordered" evidence="2">
    <location>
        <begin position="1"/>
        <end position="22"/>
    </location>
</feature>
<dbReference type="EMBL" id="JI170517">
    <property type="protein sequence ID" value="ADY44603.1"/>
    <property type="molecule type" value="mRNA"/>
</dbReference>
<evidence type="ECO:0000256" key="2">
    <source>
        <dbReference type="SAM" id="MobiDB-lite"/>
    </source>
</evidence>
<dbReference type="InterPro" id="IPR000535">
    <property type="entry name" value="MSP_dom"/>
</dbReference>
<name>F1L399_ASCSU</name>
<keyword evidence="3" id="KW-1133">Transmembrane helix</keyword>
<reference evidence="5" key="1">
    <citation type="journal article" date="2011" name="Genome Res.">
        <title>Deep small RNA sequencing from the nematode Ascaris reveals conservation, functional diversification, and novel developmental profiles.</title>
        <authorList>
            <person name="Wang J."/>
            <person name="Czech B."/>
            <person name="Crunk A."/>
            <person name="Wallace A."/>
            <person name="Mitreva M."/>
            <person name="Hannon G.J."/>
            <person name="Davis R.E."/>
        </authorList>
    </citation>
    <scope>NUCLEOTIDE SEQUENCE</scope>
</reference>
<protein>
    <recommendedName>
        <fullName evidence="1">Major sperm protein</fullName>
    </recommendedName>
</protein>
<dbReference type="InterPro" id="IPR008962">
    <property type="entry name" value="PapD-like_sf"/>
</dbReference>
<dbReference type="InterPro" id="IPR051774">
    <property type="entry name" value="Sperm-specific_class_P"/>
</dbReference>
<evidence type="ECO:0000313" key="5">
    <source>
        <dbReference type="EMBL" id="ADY44603.1"/>
    </source>
</evidence>
<dbReference type="Gene3D" id="2.60.40.10">
    <property type="entry name" value="Immunoglobulins"/>
    <property type="match status" value="1"/>
</dbReference>
<comment type="function">
    <text evidence="1">Central component in molecular interactions underlying sperm crawling. Forms an extensive filament system that extends from sperm villipoda, along the leading edge of the pseudopod.</text>
</comment>
<accession>F1L399</accession>
<evidence type="ECO:0000259" key="4">
    <source>
        <dbReference type="PROSITE" id="PS50202"/>
    </source>
</evidence>
<sequence>MEKNVPATKCGRMSISGQDDGGPAFAPNKVPALVVDPPAAILPFAGGICTLMLINVSSVRLAFKMRSSNNHHYRLRPVYGFVDAASMTPLEIIRLSGPIGADRLVVQFKLAPTSAIDPQILFESGRPYGEVTIHLTAQ</sequence>
<dbReference type="Pfam" id="PF00635">
    <property type="entry name" value="Motile_Sperm"/>
    <property type="match status" value="1"/>
</dbReference>
<evidence type="ECO:0000256" key="3">
    <source>
        <dbReference type="SAM" id="Phobius"/>
    </source>
</evidence>
<organism evidence="5">
    <name type="scientific">Ascaris suum</name>
    <name type="common">Pig roundworm</name>
    <name type="synonym">Ascaris lumbricoides</name>
    <dbReference type="NCBI Taxonomy" id="6253"/>
    <lineage>
        <taxon>Eukaryota</taxon>
        <taxon>Metazoa</taxon>
        <taxon>Ecdysozoa</taxon>
        <taxon>Nematoda</taxon>
        <taxon>Chromadorea</taxon>
        <taxon>Rhabditida</taxon>
        <taxon>Spirurina</taxon>
        <taxon>Ascaridomorpha</taxon>
        <taxon>Ascaridoidea</taxon>
        <taxon>Ascarididae</taxon>
        <taxon>Ascaris</taxon>
    </lineage>
</organism>
<keyword evidence="1" id="KW-0206">Cytoskeleton</keyword>
<keyword evidence="3" id="KW-0472">Membrane</keyword>
<dbReference type="PANTHER" id="PTHR22947:SF3">
    <property type="entry name" value="MSP DOMAIN-CONTAINING PROTEIN-RELATED"/>
    <property type="match status" value="1"/>
</dbReference>